<keyword evidence="2" id="KW-1185">Reference proteome</keyword>
<sequence>MNAASQVFHIPELLELILLSLPDDTIHTETRSMRTIHTAQTTSRTWHELLFHSTPLRHKLYLPTPLAIPESHAWLEQSAFPPAQPCPWIPQLLLNQRSWGSAWPFESTYSRSLYEGPKPSKPKHWTFSLELSKAQFGRLPKSGEWRSHLATNPPFTDFWYTRSFYELGSGRAPFVTHLDYNAKVPKSEQKYVVHRPGGVTLGDLVDAYTHLFETHPAAKFILIESLRILPIDEVKLEEDRPTTKMYMPGSSAERSLDW</sequence>
<dbReference type="EMBL" id="MU001643">
    <property type="protein sequence ID" value="KAF2478738.1"/>
    <property type="molecule type" value="Genomic_DNA"/>
</dbReference>
<evidence type="ECO:0000313" key="1">
    <source>
        <dbReference type="EMBL" id="KAF2478738.1"/>
    </source>
</evidence>
<dbReference type="GeneID" id="54478820"/>
<evidence type="ECO:0000313" key="2">
    <source>
        <dbReference type="Proteomes" id="UP000799767"/>
    </source>
</evidence>
<reference evidence="1" key="1">
    <citation type="journal article" date="2020" name="Stud. Mycol.">
        <title>101 Dothideomycetes genomes: a test case for predicting lifestyles and emergence of pathogens.</title>
        <authorList>
            <person name="Haridas S."/>
            <person name="Albert R."/>
            <person name="Binder M."/>
            <person name="Bloem J."/>
            <person name="Labutti K."/>
            <person name="Salamov A."/>
            <person name="Andreopoulos B."/>
            <person name="Baker S."/>
            <person name="Barry K."/>
            <person name="Bills G."/>
            <person name="Bluhm B."/>
            <person name="Cannon C."/>
            <person name="Castanera R."/>
            <person name="Culley D."/>
            <person name="Daum C."/>
            <person name="Ezra D."/>
            <person name="Gonzalez J."/>
            <person name="Henrissat B."/>
            <person name="Kuo A."/>
            <person name="Liang C."/>
            <person name="Lipzen A."/>
            <person name="Lutzoni F."/>
            <person name="Magnuson J."/>
            <person name="Mondo S."/>
            <person name="Nolan M."/>
            <person name="Ohm R."/>
            <person name="Pangilinan J."/>
            <person name="Park H.-J."/>
            <person name="Ramirez L."/>
            <person name="Alfaro M."/>
            <person name="Sun H."/>
            <person name="Tritt A."/>
            <person name="Yoshinaga Y."/>
            <person name="Zwiers L.-H."/>
            <person name="Turgeon B."/>
            <person name="Goodwin S."/>
            <person name="Spatafora J."/>
            <person name="Crous P."/>
            <person name="Grigoriev I."/>
        </authorList>
    </citation>
    <scope>NUCLEOTIDE SEQUENCE</scope>
    <source>
        <strain evidence="1">CBS 113389</strain>
    </source>
</reference>
<accession>A0A6A6PFH4</accession>
<protein>
    <submittedName>
        <fullName evidence="1">Uncharacterized protein</fullName>
    </submittedName>
</protein>
<proteinExistence type="predicted"/>
<organism evidence="1 2">
    <name type="scientific">Neohortaea acidophila</name>
    <dbReference type="NCBI Taxonomy" id="245834"/>
    <lineage>
        <taxon>Eukaryota</taxon>
        <taxon>Fungi</taxon>
        <taxon>Dikarya</taxon>
        <taxon>Ascomycota</taxon>
        <taxon>Pezizomycotina</taxon>
        <taxon>Dothideomycetes</taxon>
        <taxon>Dothideomycetidae</taxon>
        <taxon>Mycosphaerellales</taxon>
        <taxon>Teratosphaeriaceae</taxon>
        <taxon>Neohortaea</taxon>
    </lineage>
</organism>
<name>A0A6A6PFH4_9PEZI</name>
<dbReference type="AlphaFoldDB" id="A0A6A6PFH4"/>
<dbReference type="RefSeq" id="XP_033585308.1">
    <property type="nucleotide sequence ID" value="XM_033737818.1"/>
</dbReference>
<dbReference type="OrthoDB" id="3933152at2759"/>
<gene>
    <name evidence="1" type="ORF">BDY17DRAFT_328259</name>
</gene>
<dbReference type="Proteomes" id="UP000799767">
    <property type="component" value="Unassembled WGS sequence"/>
</dbReference>